<proteinExistence type="inferred from homology"/>
<evidence type="ECO:0000256" key="5">
    <source>
        <dbReference type="ARBA" id="ARBA00023175"/>
    </source>
</evidence>
<gene>
    <name evidence="11" type="primary">KLP1</name>
    <name evidence="11" type="ORF">Esi_0010_0211</name>
</gene>
<dbReference type="GO" id="GO:0007018">
    <property type="term" value="P:microtubule-based movement"/>
    <property type="evidence" value="ECO:0007669"/>
    <property type="project" value="InterPro"/>
</dbReference>
<dbReference type="InterPro" id="IPR019821">
    <property type="entry name" value="Kinesin_motor_CS"/>
</dbReference>
<dbReference type="GO" id="GO:0003777">
    <property type="term" value="F:microtubule motor activity"/>
    <property type="evidence" value="ECO:0007669"/>
    <property type="project" value="InterPro"/>
</dbReference>
<dbReference type="SUPFAM" id="SSF52540">
    <property type="entry name" value="P-loop containing nucleoside triphosphate hydrolases"/>
    <property type="match status" value="1"/>
</dbReference>
<reference evidence="11 12" key="1">
    <citation type="journal article" date="2010" name="Nature">
        <title>The Ectocarpus genome and the independent evolution of multicellularity in brown algae.</title>
        <authorList>
            <person name="Cock J.M."/>
            <person name="Sterck L."/>
            <person name="Rouze P."/>
            <person name="Scornet D."/>
            <person name="Allen A.E."/>
            <person name="Amoutzias G."/>
            <person name="Anthouard V."/>
            <person name="Artiguenave F."/>
            <person name="Aury J.M."/>
            <person name="Badger J.H."/>
            <person name="Beszteri B."/>
            <person name="Billiau K."/>
            <person name="Bonnet E."/>
            <person name="Bothwell J.H."/>
            <person name="Bowler C."/>
            <person name="Boyen C."/>
            <person name="Brownlee C."/>
            <person name="Carrano C.J."/>
            <person name="Charrier B."/>
            <person name="Cho G.Y."/>
            <person name="Coelho S.M."/>
            <person name="Collen J."/>
            <person name="Corre E."/>
            <person name="Da Silva C."/>
            <person name="Delage L."/>
            <person name="Delaroque N."/>
            <person name="Dittami S.M."/>
            <person name="Doulbeau S."/>
            <person name="Elias M."/>
            <person name="Farnham G."/>
            <person name="Gachon C.M."/>
            <person name="Gschloessl B."/>
            <person name="Heesch S."/>
            <person name="Jabbari K."/>
            <person name="Jubin C."/>
            <person name="Kawai H."/>
            <person name="Kimura K."/>
            <person name="Kloareg B."/>
            <person name="Kupper F.C."/>
            <person name="Lang D."/>
            <person name="Le Bail A."/>
            <person name="Leblanc C."/>
            <person name="Lerouge P."/>
            <person name="Lohr M."/>
            <person name="Lopez P.J."/>
            <person name="Martens C."/>
            <person name="Maumus F."/>
            <person name="Michel G."/>
            <person name="Miranda-Saavedra D."/>
            <person name="Morales J."/>
            <person name="Moreau H."/>
            <person name="Motomura T."/>
            <person name="Nagasato C."/>
            <person name="Napoli C.A."/>
            <person name="Nelson D.R."/>
            <person name="Nyvall-Collen P."/>
            <person name="Peters A.F."/>
            <person name="Pommier C."/>
            <person name="Potin P."/>
            <person name="Poulain J."/>
            <person name="Quesneville H."/>
            <person name="Read B."/>
            <person name="Rensing S.A."/>
            <person name="Ritter A."/>
            <person name="Rousvoal S."/>
            <person name="Samanta M."/>
            <person name="Samson G."/>
            <person name="Schroeder D.C."/>
            <person name="Segurens B."/>
            <person name="Strittmatter M."/>
            <person name="Tonon T."/>
            <person name="Tregear J.W."/>
            <person name="Valentin K."/>
            <person name="von Dassow P."/>
            <person name="Yamagishi T."/>
            <person name="Van de Peer Y."/>
            <person name="Wincker P."/>
        </authorList>
    </citation>
    <scope>NUCLEOTIDE SEQUENCE [LARGE SCALE GENOMIC DNA]</scope>
    <source>
        <strain evidence="12">Ec32 / CCAP1310/4</strain>
    </source>
</reference>
<dbReference type="OrthoDB" id="3176171at2759"/>
<evidence type="ECO:0000256" key="4">
    <source>
        <dbReference type="ARBA" id="ARBA00023054"/>
    </source>
</evidence>
<dbReference type="GO" id="GO:0008017">
    <property type="term" value="F:microtubule binding"/>
    <property type="evidence" value="ECO:0007669"/>
    <property type="project" value="InterPro"/>
</dbReference>
<keyword evidence="12" id="KW-1185">Reference proteome</keyword>
<dbReference type="PROSITE" id="PS50067">
    <property type="entry name" value="KINESIN_MOTOR_2"/>
    <property type="match status" value="1"/>
</dbReference>
<sequence length="853" mass="92940">MGRDHVKVCVRTRPTSTFAQDAIVIDKEAQTITVNHGTLEQEAEIAATGMHDNRQNSFRFQFHHVLHNAGQDTIYDGLARDVVQGAVDGISGCIMTYGQTGSGKTFTMSGDSGNYQHRGISPRALTHVFQEVNARIETAFSVNITYMEIYNEKIFDLLVDPAVNATKGDYTIAEDRAGRGVFVRGLTEVEVKSEQEALNLLYGGELMRTTAQHNLNKKSNRSHSIFTVYVTQRAKSGVSEKVVSSKLNLVDLAGSERLKKALDQERLEGRTVSDETIKKESMYINQSLSYLEQCVVALSRRNAGHVPYRQSKLTNVLKDSLGGNCNTLLLACIWGEAQHLEETMSTLRLASRMMRVQNETHALEVLDPMQTLKKQERTIRDLKQELLMHDALADRSRVVYDPYTPEQQQGIRRQLEKFVAAQGPEEEEASFPPLESVRQMREICRVFKTLILEVQGDARSALLNSAGGMGEGGLATPEDGDTREGVEGGNPNKMQGTADTLVGSMEPDNGFGLGRAPDHARPVTVDSTRDRPLSRQQQGGRGGASSAFMAGAPPAGQSEPKDGLLSPVLSASEVGDDGPSATKRHFGRSRVGGGAGGGVQAPASGTTFNDRSLLAGGAGGGPSGGRWGGGGGVVGEAKSAMYEAFKQGVGRQLNGELLATKALAKAQKEGVREQAARVNALKKQIDQLQATVRDKRLKRPSLPDVKGTADDVMDEDEFKLVTQERETKRNYKEAFEVLAKAKAKMEASAQQEEELRKDLIQSFDGYLEEKAEGGFEEDGLDIDSRAPLSPGGGIRWDEGGFEDTGSLEQAALTRVADKDQNSLAFFQAQKTRIATRNQNTLALKQAHRSKRNR</sequence>
<dbReference type="STRING" id="2880.D8LC74"/>
<dbReference type="Proteomes" id="UP000002630">
    <property type="component" value="Linkage Group LG08"/>
</dbReference>
<feature type="domain" description="Kinesin motor" evidence="10">
    <location>
        <begin position="5"/>
        <end position="356"/>
    </location>
</feature>
<evidence type="ECO:0000256" key="3">
    <source>
        <dbReference type="ARBA" id="ARBA00022840"/>
    </source>
</evidence>
<dbReference type="EMBL" id="FN649733">
    <property type="protein sequence ID" value="CBN79257.1"/>
    <property type="molecule type" value="Genomic_DNA"/>
</dbReference>
<evidence type="ECO:0000256" key="8">
    <source>
        <dbReference type="SAM" id="Coils"/>
    </source>
</evidence>
<evidence type="ECO:0000313" key="11">
    <source>
        <dbReference type="EMBL" id="CBN79257.1"/>
    </source>
</evidence>
<dbReference type="PANTHER" id="PTHR47968:SF36">
    <property type="entry name" value="KINESIN HEAVY CHAIN ISOFORM X1"/>
    <property type="match status" value="1"/>
</dbReference>
<evidence type="ECO:0000256" key="7">
    <source>
        <dbReference type="RuleBase" id="RU000394"/>
    </source>
</evidence>
<feature type="region of interest" description="Disordered" evidence="9">
    <location>
        <begin position="465"/>
        <end position="603"/>
    </location>
</feature>
<dbReference type="InterPro" id="IPR056524">
    <property type="entry name" value="KIF6/9_C"/>
</dbReference>
<feature type="coiled-coil region" evidence="8">
    <location>
        <begin position="671"/>
        <end position="698"/>
    </location>
</feature>
<dbReference type="InterPro" id="IPR027417">
    <property type="entry name" value="P-loop_NTPase"/>
</dbReference>
<dbReference type="Gene3D" id="3.40.850.10">
    <property type="entry name" value="Kinesin motor domain"/>
    <property type="match status" value="1"/>
</dbReference>
<dbReference type="InParanoid" id="D8LC74"/>
<dbReference type="InterPro" id="IPR001752">
    <property type="entry name" value="Kinesin_motor_dom"/>
</dbReference>
<dbReference type="PANTHER" id="PTHR47968">
    <property type="entry name" value="CENTROMERE PROTEIN E"/>
    <property type="match status" value="1"/>
</dbReference>
<accession>D8LC74</accession>
<evidence type="ECO:0000259" key="10">
    <source>
        <dbReference type="PROSITE" id="PS50067"/>
    </source>
</evidence>
<feature type="binding site" evidence="6">
    <location>
        <begin position="98"/>
        <end position="105"/>
    </location>
    <ligand>
        <name>ATP</name>
        <dbReference type="ChEBI" id="CHEBI:30616"/>
    </ligand>
</feature>
<dbReference type="EMBL" id="FN647683">
    <property type="protein sequence ID" value="CBN79257.1"/>
    <property type="molecule type" value="Genomic_DNA"/>
</dbReference>
<dbReference type="InterPro" id="IPR027640">
    <property type="entry name" value="Kinesin-like_fam"/>
</dbReference>
<evidence type="ECO:0000256" key="9">
    <source>
        <dbReference type="SAM" id="MobiDB-lite"/>
    </source>
</evidence>
<dbReference type="eggNOG" id="KOG4280">
    <property type="taxonomic scope" value="Eukaryota"/>
</dbReference>
<comment type="similarity">
    <text evidence="6 7">Belongs to the TRAFAC class myosin-kinesin ATPase superfamily. Kinesin family.</text>
</comment>
<keyword evidence="3 6" id="KW-0067">ATP-binding</keyword>
<evidence type="ECO:0000256" key="1">
    <source>
        <dbReference type="ARBA" id="ARBA00022701"/>
    </source>
</evidence>
<keyword evidence="2 6" id="KW-0547">Nucleotide-binding</keyword>
<dbReference type="PRINTS" id="PR00380">
    <property type="entry name" value="KINESINHEAVY"/>
</dbReference>
<dbReference type="SMART" id="SM00129">
    <property type="entry name" value="KISc"/>
    <property type="match status" value="1"/>
</dbReference>
<protein>
    <recommendedName>
        <fullName evidence="7">Kinesin-like protein</fullName>
    </recommendedName>
</protein>
<dbReference type="OMA" id="DRRSHIP"/>
<feature type="region of interest" description="Disordered" evidence="9">
    <location>
        <begin position="774"/>
        <end position="800"/>
    </location>
</feature>
<dbReference type="GO" id="GO:0005524">
    <property type="term" value="F:ATP binding"/>
    <property type="evidence" value="ECO:0007669"/>
    <property type="project" value="UniProtKB-UniRule"/>
</dbReference>
<keyword evidence="5 6" id="KW-0505">Motor protein</keyword>
<feature type="compositionally biased region" description="Gly residues" evidence="9">
    <location>
        <begin position="590"/>
        <end position="599"/>
    </location>
</feature>
<evidence type="ECO:0000313" key="12">
    <source>
        <dbReference type="Proteomes" id="UP000002630"/>
    </source>
</evidence>
<name>D8LC74_ECTSI</name>
<organism evidence="11 12">
    <name type="scientific">Ectocarpus siliculosus</name>
    <name type="common">Brown alga</name>
    <name type="synonym">Conferva siliculosa</name>
    <dbReference type="NCBI Taxonomy" id="2880"/>
    <lineage>
        <taxon>Eukaryota</taxon>
        <taxon>Sar</taxon>
        <taxon>Stramenopiles</taxon>
        <taxon>Ochrophyta</taxon>
        <taxon>PX clade</taxon>
        <taxon>Phaeophyceae</taxon>
        <taxon>Ectocarpales</taxon>
        <taxon>Ectocarpaceae</taxon>
        <taxon>Ectocarpus</taxon>
    </lineage>
</organism>
<dbReference type="AlphaFoldDB" id="D8LC74"/>
<keyword evidence="1 7" id="KW-0493">Microtubule</keyword>
<feature type="compositionally biased region" description="Basic and acidic residues" evidence="9">
    <location>
        <begin position="516"/>
        <end position="533"/>
    </location>
</feature>
<dbReference type="GO" id="GO:0005874">
    <property type="term" value="C:microtubule"/>
    <property type="evidence" value="ECO:0007669"/>
    <property type="project" value="UniProtKB-KW"/>
</dbReference>
<dbReference type="PROSITE" id="PS00411">
    <property type="entry name" value="KINESIN_MOTOR_1"/>
    <property type="match status" value="1"/>
</dbReference>
<dbReference type="Pfam" id="PF23735">
    <property type="entry name" value="KIF9"/>
    <property type="match status" value="1"/>
</dbReference>
<dbReference type="Pfam" id="PF00225">
    <property type="entry name" value="Kinesin"/>
    <property type="match status" value="1"/>
</dbReference>
<evidence type="ECO:0000256" key="6">
    <source>
        <dbReference type="PROSITE-ProRule" id="PRU00283"/>
    </source>
</evidence>
<keyword evidence="4 8" id="KW-0175">Coiled coil</keyword>
<dbReference type="InterPro" id="IPR036961">
    <property type="entry name" value="Kinesin_motor_dom_sf"/>
</dbReference>
<evidence type="ECO:0000256" key="2">
    <source>
        <dbReference type="ARBA" id="ARBA00022741"/>
    </source>
</evidence>